<protein>
    <submittedName>
        <fullName evidence="2">Uncharacterized protein</fullName>
    </submittedName>
</protein>
<dbReference type="AlphaFoldDB" id="A0A5C3EDY6"/>
<gene>
    <name evidence="2" type="ORF">UTRI_04994</name>
</gene>
<evidence type="ECO:0000256" key="1">
    <source>
        <dbReference type="SAM" id="SignalP"/>
    </source>
</evidence>
<dbReference type="Proteomes" id="UP000324022">
    <property type="component" value="Unassembled WGS sequence"/>
</dbReference>
<evidence type="ECO:0000313" key="3">
    <source>
        <dbReference type="Proteomes" id="UP000324022"/>
    </source>
</evidence>
<keyword evidence="3" id="KW-1185">Reference proteome</keyword>
<name>A0A5C3EDY6_9BASI</name>
<accession>A0A5C3EDY6</accession>
<feature type="chain" id="PRO_5022894785" evidence="1">
    <location>
        <begin position="22"/>
        <end position="129"/>
    </location>
</feature>
<reference evidence="2 3" key="1">
    <citation type="submission" date="2018-03" db="EMBL/GenBank/DDBJ databases">
        <authorList>
            <person name="Guldener U."/>
        </authorList>
    </citation>
    <scope>NUCLEOTIDE SEQUENCE [LARGE SCALE GENOMIC DNA]</scope>
    <source>
        <strain evidence="2 3">NBRC100155</strain>
    </source>
</reference>
<proteinExistence type="predicted"/>
<sequence length="129" mass="14221">MKVTFLSLFSFVLGFAATAHGLGKYENYCGKVGNPDLGPRACFRLPSADNPIRGISATFDITKSDENIDKFVVLPPTAFETSGWQGEVTRDSKNRDCVNVHLFGDYNGPKKEPRDFQTCIGDGIVINVW</sequence>
<evidence type="ECO:0000313" key="2">
    <source>
        <dbReference type="EMBL" id="SPO27851.1"/>
    </source>
</evidence>
<feature type="signal peptide" evidence="1">
    <location>
        <begin position="1"/>
        <end position="21"/>
    </location>
</feature>
<keyword evidence="1" id="KW-0732">Signal</keyword>
<organism evidence="2 3">
    <name type="scientific">Ustilago trichophora</name>
    <dbReference type="NCBI Taxonomy" id="86804"/>
    <lineage>
        <taxon>Eukaryota</taxon>
        <taxon>Fungi</taxon>
        <taxon>Dikarya</taxon>
        <taxon>Basidiomycota</taxon>
        <taxon>Ustilaginomycotina</taxon>
        <taxon>Ustilaginomycetes</taxon>
        <taxon>Ustilaginales</taxon>
        <taxon>Ustilaginaceae</taxon>
        <taxon>Ustilago</taxon>
    </lineage>
</organism>
<dbReference type="EMBL" id="OOIN01000020">
    <property type="protein sequence ID" value="SPO27851.1"/>
    <property type="molecule type" value="Genomic_DNA"/>
</dbReference>